<comment type="subcellular location">
    <subcellularLocation>
        <location evidence="1">Membrane</location>
        <topology evidence="1">Multi-pass membrane protein</topology>
    </subcellularLocation>
</comment>
<dbReference type="Proteomes" id="UP001213000">
    <property type="component" value="Unassembled WGS sequence"/>
</dbReference>
<feature type="compositionally biased region" description="Polar residues" evidence="5">
    <location>
        <begin position="283"/>
        <end position="292"/>
    </location>
</feature>
<keyword evidence="2 6" id="KW-0812">Transmembrane</keyword>
<dbReference type="PANTHER" id="PTHR10783:SF103">
    <property type="entry name" value="SOLUTE CARRIER FAMILY 53 MEMBER 1"/>
    <property type="match status" value="1"/>
</dbReference>
<accession>A0AAD5VJH0</accession>
<dbReference type="EMBL" id="JANIEX010000976">
    <property type="protein sequence ID" value="KAJ3561629.1"/>
    <property type="molecule type" value="Genomic_DNA"/>
</dbReference>
<dbReference type="GO" id="GO:0016036">
    <property type="term" value="P:cellular response to phosphate starvation"/>
    <property type="evidence" value="ECO:0007669"/>
    <property type="project" value="TreeGrafter"/>
</dbReference>
<dbReference type="InterPro" id="IPR004342">
    <property type="entry name" value="EXS_C"/>
</dbReference>
<dbReference type="GO" id="GO:0005886">
    <property type="term" value="C:plasma membrane"/>
    <property type="evidence" value="ECO:0007669"/>
    <property type="project" value="TreeGrafter"/>
</dbReference>
<feature type="region of interest" description="Disordered" evidence="5">
    <location>
        <begin position="269"/>
        <end position="292"/>
    </location>
</feature>
<keyword evidence="4 6" id="KW-0472">Membrane</keyword>
<feature type="transmembrane region" description="Helical" evidence="6">
    <location>
        <begin position="146"/>
        <end position="173"/>
    </location>
</feature>
<feature type="domain" description="EXS" evidence="7">
    <location>
        <begin position="64"/>
        <end position="275"/>
    </location>
</feature>
<evidence type="ECO:0000256" key="4">
    <source>
        <dbReference type="ARBA" id="ARBA00023136"/>
    </source>
</evidence>
<name>A0AAD5VJH0_9AGAR</name>
<dbReference type="Pfam" id="PF03124">
    <property type="entry name" value="EXS"/>
    <property type="match status" value="1"/>
</dbReference>
<dbReference type="GO" id="GO:0006817">
    <property type="term" value="P:phosphate ion transport"/>
    <property type="evidence" value="ECO:0007669"/>
    <property type="project" value="TreeGrafter"/>
</dbReference>
<evidence type="ECO:0000256" key="3">
    <source>
        <dbReference type="ARBA" id="ARBA00022989"/>
    </source>
</evidence>
<feature type="transmembrane region" description="Helical" evidence="6">
    <location>
        <begin position="194"/>
        <end position="213"/>
    </location>
</feature>
<evidence type="ECO:0000313" key="9">
    <source>
        <dbReference type="Proteomes" id="UP001213000"/>
    </source>
</evidence>
<dbReference type="PANTHER" id="PTHR10783">
    <property type="entry name" value="XENOTROPIC AND POLYTROPIC RETROVIRUS RECEPTOR 1-RELATED"/>
    <property type="match status" value="1"/>
</dbReference>
<organism evidence="8 9">
    <name type="scientific">Leucocoprinus birnbaumii</name>
    <dbReference type="NCBI Taxonomy" id="56174"/>
    <lineage>
        <taxon>Eukaryota</taxon>
        <taxon>Fungi</taxon>
        <taxon>Dikarya</taxon>
        <taxon>Basidiomycota</taxon>
        <taxon>Agaricomycotina</taxon>
        <taxon>Agaricomycetes</taxon>
        <taxon>Agaricomycetidae</taxon>
        <taxon>Agaricales</taxon>
        <taxon>Agaricineae</taxon>
        <taxon>Agaricaceae</taxon>
        <taxon>Leucocoprinus</taxon>
    </lineage>
</organism>
<comment type="caution">
    <text evidence="8">The sequence shown here is derived from an EMBL/GenBank/DDBJ whole genome shotgun (WGS) entry which is preliminary data.</text>
</comment>
<sequence length="292" mass="34246">MAARMARARRGNTTQPLAVQIPILKVLATQGHWQALYLIHTSRPIHGILACRSVLQPVIHTVKPSSSTAWPAAFALTALPISIRLAQSIKRYRDSRLFTHLINAGKYGLGVISYLFYYLWLHQGEIRLFPHMHNEADLGIAKHDDIWLPIWLIFMTFYSLYAITWDLLMDWSLLRRRSKHFLLRNELGYPTHKFAYYFAIVTNCIIRFVWLIYVPERGPNMILRQFIYGFLEMLRRAQWNFYRLENEHIGNLDQYRFASELPFPIAFNTTDTQSNNRSRHFSDTSVSPSDKE</sequence>
<evidence type="ECO:0000256" key="6">
    <source>
        <dbReference type="SAM" id="Phobius"/>
    </source>
</evidence>
<evidence type="ECO:0000256" key="2">
    <source>
        <dbReference type="ARBA" id="ARBA00022692"/>
    </source>
</evidence>
<evidence type="ECO:0000259" key="7">
    <source>
        <dbReference type="PROSITE" id="PS51380"/>
    </source>
</evidence>
<keyword evidence="9" id="KW-1185">Reference proteome</keyword>
<dbReference type="GO" id="GO:0000822">
    <property type="term" value="F:inositol hexakisphosphate binding"/>
    <property type="evidence" value="ECO:0007669"/>
    <property type="project" value="TreeGrafter"/>
</dbReference>
<proteinExistence type="predicted"/>
<evidence type="ECO:0000256" key="1">
    <source>
        <dbReference type="ARBA" id="ARBA00004141"/>
    </source>
</evidence>
<evidence type="ECO:0000313" key="8">
    <source>
        <dbReference type="EMBL" id="KAJ3561629.1"/>
    </source>
</evidence>
<keyword evidence="3 6" id="KW-1133">Transmembrane helix</keyword>
<reference evidence="8" key="1">
    <citation type="submission" date="2022-07" db="EMBL/GenBank/DDBJ databases">
        <title>Genome Sequence of Leucocoprinus birnbaumii.</title>
        <authorList>
            <person name="Buettner E."/>
        </authorList>
    </citation>
    <scope>NUCLEOTIDE SEQUENCE</scope>
    <source>
        <strain evidence="8">VT141</strain>
    </source>
</reference>
<evidence type="ECO:0000256" key="5">
    <source>
        <dbReference type="SAM" id="MobiDB-lite"/>
    </source>
</evidence>
<feature type="transmembrane region" description="Helical" evidence="6">
    <location>
        <begin position="97"/>
        <end position="120"/>
    </location>
</feature>
<dbReference type="AlphaFoldDB" id="A0AAD5VJH0"/>
<gene>
    <name evidence="8" type="ORF">NP233_g10081</name>
</gene>
<dbReference type="PROSITE" id="PS51380">
    <property type="entry name" value="EXS"/>
    <property type="match status" value="1"/>
</dbReference>
<dbReference type="GO" id="GO:0005794">
    <property type="term" value="C:Golgi apparatus"/>
    <property type="evidence" value="ECO:0007669"/>
    <property type="project" value="TreeGrafter"/>
</dbReference>
<protein>
    <recommendedName>
        <fullName evidence="7">EXS domain-containing protein</fullName>
    </recommendedName>
</protein>